<keyword evidence="9" id="KW-0238">DNA-binding</keyword>
<comment type="subcellular location">
    <subcellularLocation>
        <location evidence="2">Nucleus</location>
    </subcellularLocation>
</comment>
<protein>
    <submittedName>
        <fullName evidence="16">ZBT8A protein</fullName>
    </submittedName>
</protein>
<evidence type="ECO:0000256" key="2">
    <source>
        <dbReference type="ARBA" id="ARBA00004123"/>
    </source>
</evidence>
<dbReference type="GO" id="GO:0008270">
    <property type="term" value="F:zinc ion binding"/>
    <property type="evidence" value="ECO:0007669"/>
    <property type="project" value="UniProtKB-KW"/>
</dbReference>
<evidence type="ECO:0000256" key="3">
    <source>
        <dbReference type="ARBA" id="ARBA00022553"/>
    </source>
</evidence>
<evidence type="ECO:0000256" key="4">
    <source>
        <dbReference type="ARBA" id="ARBA00022723"/>
    </source>
</evidence>
<dbReference type="SUPFAM" id="SSF54695">
    <property type="entry name" value="POZ domain"/>
    <property type="match status" value="1"/>
</dbReference>
<feature type="domain" description="C2H2-type" evidence="15">
    <location>
        <begin position="328"/>
        <end position="356"/>
    </location>
</feature>
<comment type="caution">
    <text evidence="16">The sequence shown here is derived from an EMBL/GenBank/DDBJ whole genome shotgun (WGS) entry which is preliminary data.</text>
</comment>
<dbReference type="AlphaFoldDB" id="A0A7L1U4J5"/>
<feature type="compositionally biased region" description="Basic and acidic residues" evidence="13">
    <location>
        <begin position="448"/>
        <end position="459"/>
    </location>
</feature>
<evidence type="ECO:0000256" key="11">
    <source>
        <dbReference type="ARBA" id="ARBA00023242"/>
    </source>
</evidence>
<dbReference type="PROSITE" id="PS00028">
    <property type="entry name" value="ZINC_FINGER_C2H2_1"/>
    <property type="match status" value="2"/>
</dbReference>
<sequence length="459" mass="51780">MEISSHQSHLLEQLNEQRKQDLFCDCNILVEGKVFKAHRNVLFASSGYFKMLLSQSSKETSQPTIATFEVFSPETFMVILDFVYSGILSLTGQNVIEVMSAASYLQMTDILNVCKTFIKSSLDINEKEKDHYLSLSAKSASTEPPPARPALYRSRRKAKSNPRRSYSIPDGKPNGNENSWSSYSGCLSSQVSLQRAEPQLSKRGRKQGSARKRRKHLGLSQSREPGGCKSDRAERAGASDPTHIPRGAQEAEFEAEFDAENAVDRDDFGYNPSAEAVAKRWSEHVLCALSLAGDLPRMRFKCPFCTHTVKRRGDLKRHLRCHTGERPYPCEACGKRFTRLEHLRNHFQTIHQAGKLICRKCKRQVTELTGCVVQQGTRRYRLCHKCLAEGNFSSTPRGFCASEHSPVSSKGKKRPKWALQEEQKSDEETAEEQPCDLVVQHNNGDVPEEGKEKVKPNLR</sequence>
<dbReference type="PANTHER" id="PTHR46105">
    <property type="entry name" value="AGAP004733-PA"/>
    <property type="match status" value="1"/>
</dbReference>
<feature type="domain" description="C2H2-type" evidence="15">
    <location>
        <begin position="300"/>
        <end position="327"/>
    </location>
</feature>
<feature type="domain" description="BTB" evidence="14">
    <location>
        <begin position="24"/>
        <end position="92"/>
    </location>
</feature>
<keyword evidence="17" id="KW-1185">Reference proteome</keyword>
<dbReference type="Pfam" id="PF00651">
    <property type="entry name" value="BTB"/>
    <property type="match status" value="1"/>
</dbReference>
<dbReference type="SMART" id="SM00225">
    <property type="entry name" value="BTB"/>
    <property type="match status" value="1"/>
</dbReference>
<evidence type="ECO:0000256" key="5">
    <source>
        <dbReference type="ARBA" id="ARBA00022737"/>
    </source>
</evidence>
<evidence type="ECO:0000256" key="8">
    <source>
        <dbReference type="ARBA" id="ARBA00023015"/>
    </source>
</evidence>
<evidence type="ECO:0000256" key="13">
    <source>
        <dbReference type="SAM" id="MobiDB-lite"/>
    </source>
</evidence>
<keyword evidence="4" id="KW-0479">Metal-binding</keyword>
<evidence type="ECO:0000313" key="17">
    <source>
        <dbReference type="Proteomes" id="UP000579685"/>
    </source>
</evidence>
<feature type="non-terminal residue" evidence="16">
    <location>
        <position position="459"/>
    </location>
</feature>
<evidence type="ECO:0000256" key="7">
    <source>
        <dbReference type="ARBA" id="ARBA00022833"/>
    </source>
</evidence>
<feature type="compositionally biased region" description="Basic residues" evidence="13">
    <location>
        <begin position="153"/>
        <end position="162"/>
    </location>
</feature>
<dbReference type="FunFam" id="3.30.160.60:FF:000065">
    <property type="entry name" value="B-cell CLL/lymphoma 6, member B"/>
    <property type="match status" value="1"/>
</dbReference>
<feature type="non-terminal residue" evidence="16">
    <location>
        <position position="1"/>
    </location>
</feature>
<feature type="region of interest" description="Disordered" evidence="13">
    <location>
        <begin position="193"/>
        <end position="244"/>
    </location>
</feature>
<gene>
    <name evidence="16" type="primary">Zbtb8a_1</name>
    <name evidence="16" type="ORF">PHANIT_R05011</name>
</gene>
<dbReference type="PROSITE" id="PS50097">
    <property type="entry name" value="BTB"/>
    <property type="match status" value="1"/>
</dbReference>
<dbReference type="InterPro" id="IPR000210">
    <property type="entry name" value="BTB/POZ_dom"/>
</dbReference>
<keyword evidence="3" id="KW-0597">Phosphoprotein</keyword>
<feature type="region of interest" description="Disordered" evidence="13">
    <location>
        <begin position="135"/>
        <end position="181"/>
    </location>
</feature>
<evidence type="ECO:0000256" key="9">
    <source>
        <dbReference type="ARBA" id="ARBA00023125"/>
    </source>
</evidence>
<keyword evidence="10" id="KW-0804">Transcription</keyword>
<dbReference type="PANTHER" id="PTHR46105:SF12">
    <property type="entry name" value="ZINC FINGER AND BTB DOMAIN-CONTAINING PROTEIN 8A"/>
    <property type="match status" value="1"/>
</dbReference>
<reference evidence="16 17" key="1">
    <citation type="submission" date="2019-09" db="EMBL/GenBank/DDBJ databases">
        <title>Bird 10,000 Genomes (B10K) Project - Family phase.</title>
        <authorList>
            <person name="Zhang G."/>
        </authorList>
    </citation>
    <scope>NUCLEOTIDE SEQUENCE [LARGE SCALE GENOMIC DNA]</scope>
    <source>
        <strain evidence="16">B10K-DU-002-32</strain>
        <tissue evidence="16">Muscle</tissue>
    </source>
</reference>
<evidence type="ECO:0000259" key="15">
    <source>
        <dbReference type="PROSITE" id="PS50157"/>
    </source>
</evidence>
<feature type="compositionally biased region" description="Basic residues" evidence="13">
    <location>
        <begin position="202"/>
        <end position="217"/>
    </location>
</feature>
<dbReference type="InterPro" id="IPR050457">
    <property type="entry name" value="ZnFinger_BTB_dom_contain"/>
</dbReference>
<dbReference type="InterPro" id="IPR013087">
    <property type="entry name" value="Znf_C2H2_type"/>
</dbReference>
<feature type="region of interest" description="Disordered" evidence="13">
    <location>
        <begin position="403"/>
        <end position="459"/>
    </location>
</feature>
<dbReference type="SUPFAM" id="SSF57667">
    <property type="entry name" value="beta-beta-alpha zinc fingers"/>
    <property type="match status" value="1"/>
</dbReference>
<dbReference type="Gene3D" id="3.30.160.60">
    <property type="entry name" value="Classic Zinc Finger"/>
    <property type="match status" value="2"/>
</dbReference>
<keyword evidence="5" id="KW-0677">Repeat</keyword>
<accession>A0A7L1U4J5</accession>
<dbReference type="EMBL" id="VXBQ01009516">
    <property type="protein sequence ID" value="NXO68511.1"/>
    <property type="molecule type" value="Genomic_DNA"/>
</dbReference>
<dbReference type="SMART" id="SM00355">
    <property type="entry name" value="ZnF_C2H2"/>
    <property type="match status" value="2"/>
</dbReference>
<evidence type="ECO:0000256" key="6">
    <source>
        <dbReference type="ARBA" id="ARBA00022771"/>
    </source>
</evidence>
<dbReference type="InterPro" id="IPR011333">
    <property type="entry name" value="SKP1/BTB/POZ_sf"/>
</dbReference>
<keyword evidence="11" id="KW-0539">Nucleus</keyword>
<organism evidence="16 17">
    <name type="scientific">Phainopepla nitens</name>
    <name type="common">Phainopepla</name>
    <dbReference type="NCBI Taxonomy" id="161653"/>
    <lineage>
        <taxon>Eukaryota</taxon>
        <taxon>Metazoa</taxon>
        <taxon>Chordata</taxon>
        <taxon>Craniata</taxon>
        <taxon>Vertebrata</taxon>
        <taxon>Euteleostomi</taxon>
        <taxon>Archelosauria</taxon>
        <taxon>Archosauria</taxon>
        <taxon>Dinosauria</taxon>
        <taxon>Saurischia</taxon>
        <taxon>Theropoda</taxon>
        <taxon>Coelurosauria</taxon>
        <taxon>Aves</taxon>
        <taxon>Neognathae</taxon>
        <taxon>Neoaves</taxon>
        <taxon>Telluraves</taxon>
        <taxon>Australaves</taxon>
        <taxon>Passeriformes</taxon>
        <taxon>Bombycillidae</taxon>
        <taxon>Phainopepla</taxon>
    </lineage>
</organism>
<proteinExistence type="predicted"/>
<evidence type="ECO:0000256" key="12">
    <source>
        <dbReference type="PROSITE-ProRule" id="PRU00042"/>
    </source>
</evidence>
<dbReference type="InterPro" id="IPR036236">
    <property type="entry name" value="Znf_C2H2_sf"/>
</dbReference>
<dbReference type="GO" id="GO:0000981">
    <property type="term" value="F:DNA-binding transcription factor activity, RNA polymerase II-specific"/>
    <property type="evidence" value="ECO:0007669"/>
    <property type="project" value="TreeGrafter"/>
</dbReference>
<dbReference type="GO" id="GO:0005634">
    <property type="term" value="C:nucleus"/>
    <property type="evidence" value="ECO:0007669"/>
    <property type="project" value="UniProtKB-SubCell"/>
</dbReference>
<dbReference type="PROSITE" id="PS50157">
    <property type="entry name" value="ZINC_FINGER_C2H2_2"/>
    <property type="match status" value="2"/>
</dbReference>
<keyword evidence="6 12" id="KW-0863">Zinc-finger</keyword>
<dbReference type="GO" id="GO:0000978">
    <property type="term" value="F:RNA polymerase II cis-regulatory region sequence-specific DNA binding"/>
    <property type="evidence" value="ECO:0007669"/>
    <property type="project" value="TreeGrafter"/>
</dbReference>
<dbReference type="Gene3D" id="3.30.710.10">
    <property type="entry name" value="Potassium Channel Kv1.1, Chain A"/>
    <property type="match status" value="1"/>
</dbReference>
<evidence type="ECO:0000256" key="10">
    <source>
        <dbReference type="ARBA" id="ARBA00023163"/>
    </source>
</evidence>
<evidence type="ECO:0000256" key="1">
    <source>
        <dbReference type="ARBA" id="ARBA00003767"/>
    </source>
</evidence>
<keyword evidence="7" id="KW-0862">Zinc</keyword>
<dbReference type="CDD" id="cd18329">
    <property type="entry name" value="BTB_POZ_ZBTB8A_BOZF1"/>
    <property type="match status" value="1"/>
</dbReference>
<dbReference type="Proteomes" id="UP000579685">
    <property type="component" value="Unassembled WGS sequence"/>
</dbReference>
<evidence type="ECO:0000259" key="14">
    <source>
        <dbReference type="PROSITE" id="PS50097"/>
    </source>
</evidence>
<evidence type="ECO:0000313" key="16">
    <source>
        <dbReference type="EMBL" id="NXO68511.1"/>
    </source>
</evidence>
<name>A0A7L1U4J5_PHANI</name>
<comment type="function">
    <text evidence="1">May be involved in transcriptional regulation.</text>
</comment>
<keyword evidence="8" id="KW-0805">Transcription regulation</keyword>